<keyword evidence="4 8" id="KW-0479">Metal-binding</keyword>
<feature type="binding site" evidence="8">
    <location>
        <position position="123"/>
    </location>
    <ligand>
        <name>Zn(2+)</name>
        <dbReference type="ChEBI" id="CHEBI:29105"/>
        <note>catalytic</note>
    </ligand>
</feature>
<evidence type="ECO:0000256" key="7">
    <source>
        <dbReference type="ARBA" id="ARBA00022833"/>
    </source>
</evidence>
<feature type="binding site" evidence="8">
    <location>
        <position position="117"/>
    </location>
    <ligand>
        <name>Zn(2+)</name>
        <dbReference type="ChEBI" id="CHEBI:29105"/>
        <note>catalytic</note>
    </ligand>
</feature>
<keyword evidence="8" id="KW-0963">Cytoplasm</keyword>
<dbReference type="GO" id="GO:0004521">
    <property type="term" value="F:RNA endonuclease activity"/>
    <property type="evidence" value="ECO:0007669"/>
    <property type="project" value="UniProtKB-UniRule"/>
</dbReference>
<keyword evidence="8" id="KW-0698">rRNA processing</keyword>
<sequence>MRRVYIDLAVDCDDCAVPSRPALVRWCKAALAEAEGSMRLGLRVVAESEAAELNGRFRGRPGPTNVLSFPYHDAPLGKTRFLGDIVICAPLVKAEASRAGYPENAHWAHLVIHGILHLQGLDHETDQDARVMEARETRILTGLGFRDPYR</sequence>
<reference evidence="9 10" key="1">
    <citation type="submission" date="2018-02" db="EMBL/GenBank/DDBJ databases">
        <title>Insights into the biology of acidophilic members of the Acidiferrobacteraceae family derived from comparative genomic analyses.</title>
        <authorList>
            <person name="Issotta F."/>
            <person name="Thyssen C."/>
            <person name="Mena C."/>
            <person name="Moya A."/>
            <person name="Bellenberg S."/>
            <person name="Sproer C."/>
            <person name="Covarrubias P.C."/>
            <person name="Sand W."/>
            <person name="Quatrini R."/>
            <person name="Vera M."/>
        </authorList>
    </citation>
    <scope>NUCLEOTIDE SEQUENCE [LARGE SCALE GENOMIC DNA]</scope>
    <source>
        <strain evidence="10">m-1</strain>
    </source>
</reference>
<protein>
    <recommendedName>
        <fullName evidence="8">Endoribonuclease YbeY</fullName>
        <ecNumber evidence="8">3.1.-.-</ecNumber>
    </recommendedName>
</protein>
<dbReference type="EC" id="3.1.-.-" evidence="8"/>
<dbReference type="NCBIfam" id="TIGR00043">
    <property type="entry name" value="rRNA maturation RNase YbeY"/>
    <property type="match status" value="1"/>
</dbReference>
<evidence type="ECO:0000313" key="10">
    <source>
        <dbReference type="Proteomes" id="UP000253250"/>
    </source>
</evidence>
<dbReference type="GO" id="GO:0008270">
    <property type="term" value="F:zinc ion binding"/>
    <property type="evidence" value="ECO:0007669"/>
    <property type="project" value="UniProtKB-UniRule"/>
</dbReference>
<dbReference type="Pfam" id="PF02130">
    <property type="entry name" value="YbeY"/>
    <property type="match status" value="1"/>
</dbReference>
<evidence type="ECO:0000256" key="1">
    <source>
        <dbReference type="ARBA" id="ARBA00010875"/>
    </source>
</evidence>
<dbReference type="AlphaFoldDB" id="A0A368HJL6"/>
<dbReference type="InterPro" id="IPR023091">
    <property type="entry name" value="MetalPrtase_cat_dom_sf_prd"/>
</dbReference>
<evidence type="ECO:0000313" key="9">
    <source>
        <dbReference type="EMBL" id="RCN58639.1"/>
    </source>
</evidence>
<dbReference type="EMBL" id="PSYR01000001">
    <property type="protein sequence ID" value="RCN58639.1"/>
    <property type="molecule type" value="Genomic_DNA"/>
</dbReference>
<keyword evidence="5 8" id="KW-0255">Endonuclease</keyword>
<organism evidence="9 10">
    <name type="scientific">Acidiferrobacter thiooxydans</name>
    <dbReference type="NCBI Taxonomy" id="163359"/>
    <lineage>
        <taxon>Bacteria</taxon>
        <taxon>Pseudomonadati</taxon>
        <taxon>Pseudomonadota</taxon>
        <taxon>Gammaproteobacteria</taxon>
        <taxon>Acidiferrobacterales</taxon>
        <taxon>Acidiferrobacteraceae</taxon>
        <taxon>Acidiferrobacter</taxon>
    </lineage>
</organism>
<comment type="function">
    <text evidence="8">Single strand-specific metallo-endoribonuclease involved in late-stage 70S ribosome quality control and in maturation of the 3' terminus of the 16S rRNA.</text>
</comment>
<keyword evidence="2 8" id="KW-0690">Ribosome biogenesis</keyword>
<proteinExistence type="inferred from homology"/>
<keyword evidence="3 8" id="KW-0540">Nuclease</keyword>
<evidence type="ECO:0000256" key="3">
    <source>
        <dbReference type="ARBA" id="ARBA00022722"/>
    </source>
</evidence>
<dbReference type="PANTHER" id="PTHR46986">
    <property type="entry name" value="ENDORIBONUCLEASE YBEY, CHLOROPLASTIC"/>
    <property type="match status" value="1"/>
</dbReference>
<dbReference type="RefSeq" id="WP_114282251.1">
    <property type="nucleotide sequence ID" value="NZ_PSYR01000001.1"/>
</dbReference>
<dbReference type="SUPFAM" id="SSF55486">
    <property type="entry name" value="Metalloproteases ('zincins'), catalytic domain"/>
    <property type="match status" value="1"/>
</dbReference>
<dbReference type="PANTHER" id="PTHR46986:SF1">
    <property type="entry name" value="ENDORIBONUCLEASE YBEY, CHLOROPLASTIC"/>
    <property type="match status" value="1"/>
</dbReference>
<keyword evidence="6 8" id="KW-0378">Hydrolase</keyword>
<evidence type="ECO:0000256" key="6">
    <source>
        <dbReference type="ARBA" id="ARBA00022801"/>
    </source>
</evidence>
<dbReference type="OrthoDB" id="9807740at2"/>
<gene>
    <name evidence="8" type="primary">ybeY</name>
    <name evidence="9" type="ORF">C4900_02330</name>
</gene>
<dbReference type="GO" id="GO:0006364">
    <property type="term" value="P:rRNA processing"/>
    <property type="evidence" value="ECO:0007669"/>
    <property type="project" value="UniProtKB-UniRule"/>
</dbReference>
<comment type="subcellular location">
    <subcellularLocation>
        <location evidence="8">Cytoplasm</location>
    </subcellularLocation>
</comment>
<evidence type="ECO:0000256" key="2">
    <source>
        <dbReference type="ARBA" id="ARBA00022517"/>
    </source>
</evidence>
<dbReference type="HAMAP" id="MF_00009">
    <property type="entry name" value="Endoribonucl_YbeY"/>
    <property type="match status" value="1"/>
</dbReference>
<dbReference type="GO" id="GO:0005737">
    <property type="term" value="C:cytoplasm"/>
    <property type="evidence" value="ECO:0007669"/>
    <property type="project" value="UniProtKB-SubCell"/>
</dbReference>
<dbReference type="Gene3D" id="3.40.390.30">
    <property type="entry name" value="Metalloproteases ('zincins'), catalytic domain"/>
    <property type="match status" value="1"/>
</dbReference>
<dbReference type="InterPro" id="IPR002036">
    <property type="entry name" value="YbeY"/>
</dbReference>
<comment type="similarity">
    <text evidence="1 8">Belongs to the endoribonuclease YbeY family.</text>
</comment>
<feature type="binding site" evidence="8">
    <location>
        <position position="113"/>
    </location>
    <ligand>
        <name>Zn(2+)</name>
        <dbReference type="ChEBI" id="CHEBI:29105"/>
        <note>catalytic</note>
    </ligand>
</feature>
<keyword evidence="10" id="KW-1185">Reference proteome</keyword>
<comment type="caution">
    <text evidence="9">The sequence shown here is derived from an EMBL/GenBank/DDBJ whole genome shotgun (WGS) entry which is preliminary data.</text>
</comment>
<keyword evidence="7 8" id="KW-0862">Zinc</keyword>
<dbReference type="GO" id="GO:0004222">
    <property type="term" value="F:metalloendopeptidase activity"/>
    <property type="evidence" value="ECO:0007669"/>
    <property type="project" value="InterPro"/>
</dbReference>
<name>A0A368HJL6_9GAMM</name>
<accession>A0A368HJL6</accession>
<dbReference type="Proteomes" id="UP000253250">
    <property type="component" value="Unassembled WGS sequence"/>
</dbReference>
<evidence type="ECO:0000256" key="5">
    <source>
        <dbReference type="ARBA" id="ARBA00022759"/>
    </source>
</evidence>
<evidence type="ECO:0000256" key="4">
    <source>
        <dbReference type="ARBA" id="ARBA00022723"/>
    </source>
</evidence>
<evidence type="ECO:0000256" key="8">
    <source>
        <dbReference type="HAMAP-Rule" id="MF_00009"/>
    </source>
</evidence>
<comment type="cofactor">
    <cofactor evidence="8">
        <name>Zn(2+)</name>
        <dbReference type="ChEBI" id="CHEBI:29105"/>
    </cofactor>
    <text evidence="8">Binds 1 zinc ion.</text>
</comment>